<accession>W0RFH1</accession>
<dbReference type="InParanoid" id="W0RFH1"/>
<sequence length="988" mass="108145">MPLEAAAREEIDRALVASGWLVQDLAAMNLYAGPGVAVREVPLAPGHGVADYLLYADCQAVGVVEAKRVGETLTGVEIQSEKYGAGLPAGIPAPVRPLPFLYQSTGVETRFTNRLDPVPRSREVFAFHRPETLAAWATAEPLWLPLAGGAPDPRSERPATLRARLTAMPGVEPGGLWPAQLDTVRHLEASLAAGRPRALVQMATGSGKTIAAVASIYRLLKFGGAKRVLFLVDRANLGRQALKEFQSYRTPDDGRLFTELYNVQRLTANRVDPVANVVIGTVQRLYSMLRGEPTMAEEADELDADTALDAVALTGDAGTGGGLAALRRDPIPVAYNPDLPVELFDVVFVDECHRSIYTLWRQVVEYWDAFLVGLTATPSKLTYGFFDANVVQEYGHEHAVADGVNVDFDVYRIRTEITERGSAVEAGQIVDRRDRETRRRRWEQLDEPLVYDAAALDRDVVAPDQIRTVVRAFRDRFLPEVFPERTHVPKTLVFAKDDSHADDLVKILRDELSLGNDAVQKITYKTGTARIVERVPGPDGAEVERVTYKSSGVRPEDLLQSFRNSYHPRIAVTVDMIATGTDVKPLEVLWFMRTVRSRTLFEQMKGRGVRVVSPDDLRAVTPDAAAKTRYVIVDCVGVCEEPMADTRPMDVQPTVSLERLLQAVAMGNVDPEVASTLASRLVRLDARLGRDERASVAATTGGPTLRDLAHGIVDALDPDRQRAAAREAAAAAPGARVAEPGWEPGEAAVARARAALLRAALAPLAGDPQLRERLLDLKRAKEQTIDTASADTLLGAGLSPEARDRALGLTTSFEAFLTEHRDELSALRLLYGSRGPGQARLTRAAVEELRRALLDRQPPLALDAVWRAYETLDRSRVRGGPARLLTDVVALVRFATHRDDALAPLPSVARARLDTWLARMEAGGRRFTDEQRVWLAMMVDHVAADVEIEAEDFDDPPFTQRGGLAGAHRVFGTELPRVLEEIGEVIAA</sequence>
<dbReference type="GO" id="GO:0005829">
    <property type="term" value="C:cytosol"/>
    <property type="evidence" value="ECO:0007669"/>
    <property type="project" value="TreeGrafter"/>
</dbReference>
<dbReference type="REBASE" id="78113">
    <property type="entry name" value="Gba708IP"/>
</dbReference>
<evidence type="ECO:0000259" key="1">
    <source>
        <dbReference type="PROSITE" id="PS51192"/>
    </source>
</evidence>
<name>W0RFH1_9BACT</name>
<dbReference type="InterPro" id="IPR014001">
    <property type="entry name" value="Helicase_ATP-bd"/>
</dbReference>
<dbReference type="Pfam" id="PF08463">
    <property type="entry name" value="EcoEI_R_C"/>
    <property type="match status" value="1"/>
</dbReference>
<dbReference type="PROSITE" id="PS51192">
    <property type="entry name" value="HELICASE_ATP_BIND_1"/>
    <property type="match status" value="1"/>
</dbReference>
<dbReference type="PATRIC" id="fig|861299.3.peg.2338"/>
<dbReference type="Pfam" id="PF04851">
    <property type="entry name" value="ResIII"/>
    <property type="match status" value="1"/>
</dbReference>
<proteinExistence type="predicted"/>
<dbReference type="InterPro" id="IPR013670">
    <property type="entry name" value="EcoEI_R_C_dom"/>
</dbReference>
<dbReference type="SUPFAM" id="SSF52540">
    <property type="entry name" value="P-loop containing nucleoside triphosphate hydrolases"/>
    <property type="match status" value="2"/>
</dbReference>
<dbReference type="GO" id="GO:0016787">
    <property type="term" value="F:hydrolase activity"/>
    <property type="evidence" value="ECO:0007669"/>
    <property type="project" value="InterPro"/>
</dbReference>
<dbReference type="RefSeq" id="WP_025411318.1">
    <property type="nucleotide sequence ID" value="NZ_CP007128.1"/>
</dbReference>
<protein>
    <submittedName>
        <fullName evidence="2">Type III restriction protein res subunit</fullName>
    </submittedName>
</protein>
<dbReference type="KEGG" id="gba:J421_2297"/>
<dbReference type="GO" id="GO:0005524">
    <property type="term" value="F:ATP binding"/>
    <property type="evidence" value="ECO:0007669"/>
    <property type="project" value="InterPro"/>
</dbReference>
<dbReference type="InterPro" id="IPR006935">
    <property type="entry name" value="Helicase/UvrB_N"/>
</dbReference>
<organism evidence="2 3">
    <name type="scientific">Gemmatirosa kalamazoonensis</name>
    <dbReference type="NCBI Taxonomy" id="861299"/>
    <lineage>
        <taxon>Bacteria</taxon>
        <taxon>Pseudomonadati</taxon>
        <taxon>Gemmatimonadota</taxon>
        <taxon>Gemmatimonadia</taxon>
        <taxon>Gemmatimonadales</taxon>
        <taxon>Gemmatimonadaceae</taxon>
        <taxon>Gemmatirosa</taxon>
    </lineage>
</organism>
<dbReference type="eggNOG" id="COG4096">
    <property type="taxonomic scope" value="Bacteria"/>
</dbReference>
<dbReference type="Gene3D" id="3.90.1570.30">
    <property type="match status" value="1"/>
</dbReference>
<feature type="domain" description="Helicase ATP-binding" evidence="1">
    <location>
        <begin position="189"/>
        <end position="396"/>
    </location>
</feature>
<evidence type="ECO:0000313" key="3">
    <source>
        <dbReference type="Proteomes" id="UP000019151"/>
    </source>
</evidence>
<dbReference type="PANTHER" id="PTHR47396">
    <property type="entry name" value="TYPE I RESTRICTION ENZYME ECOKI R PROTEIN"/>
    <property type="match status" value="1"/>
</dbReference>
<dbReference type="STRING" id="861299.J421_2297"/>
<dbReference type="EMBL" id="CP007128">
    <property type="protein sequence ID" value="AHG89834.1"/>
    <property type="molecule type" value="Genomic_DNA"/>
</dbReference>
<dbReference type="AlphaFoldDB" id="W0RFH1"/>
<evidence type="ECO:0000313" key="2">
    <source>
        <dbReference type="EMBL" id="AHG89834.1"/>
    </source>
</evidence>
<dbReference type="SMART" id="SM00487">
    <property type="entry name" value="DEXDc"/>
    <property type="match status" value="1"/>
</dbReference>
<gene>
    <name evidence="2" type="ORF">J421_2297</name>
</gene>
<dbReference type="InterPro" id="IPR027417">
    <property type="entry name" value="P-loop_NTPase"/>
</dbReference>
<dbReference type="Gene3D" id="3.40.50.300">
    <property type="entry name" value="P-loop containing nucleotide triphosphate hydrolases"/>
    <property type="match status" value="3"/>
</dbReference>
<dbReference type="OrthoDB" id="9758243at2"/>
<dbReference type="InterPro" id="IPR050742">
    <property type="entry name" value="Helicase_Restrict-Modif_Enz"/>
</dbReference>
<keyword evidence="3" id="KW-1185">Reference proteome</keyword>
<dbReference type="PANTHER" id="PTHR47396:SF1">
    <property type="entry name" value="ATP-DEPENDENT HELICASE IRC3-RELATED"/>
    <property type="match status" value="1"/>
</dbReference>
<reference evidence="2 3" key="1">
    <citation type="journal article" date="2014" name="Genome Announc.">
        <title>Genome Sequence and Methylome of Soil Bacterium Gemmatirosa kalamazoonensis KBS708T, a Member of the Rarely Cultivated Gemmatimonadetes Phylum.</title>
        <authorList>
            <person name="Debruyn J.M."/>
            <person name="Radosevich M."/>
            <person name="Wommack K.E."/>
            <person name="Polson S.W."/>
            <person name="Hauser L.J."/>
            <person name="Fawaz M.N."/>
            <person name="Korlach J."/>
            <person name="Tsai Y.C."/>
        </authorList>
    </citation>
    <scope>NUCLEOTIDE SEQUENCE [LARGE SCALE GENOMIC DNA]</scope>
    <source>
        <strain evidence="2 3">KBS708</strain>
    </source>
</reference>
<dbReference type="GO" id="GO:0003677">
    <property type="term" value="F:DNA binding"/>
    <property type="evidence" value="ECO:0007669"/>
    <property type="project" value="InterPro"/>
</dbReference>
<dbReference type="HOGENOM" id="CLU_007363_1_0_0"/>
<dbReference type="Proteomes" id="UP000019151">
    <property type="component" value="Chromosome"/>
</dbReference>
<dbReference type="GO" id="GO:0006304">
    <property type="term" value="P:DNA modification"/>
    <property type="evidence" value="ECO:0007669"/>
    <property type="project" value="InterPro"/>
</dbReference>